<comment type="caution">
    <text evidence="2">The sequence shown here is derived from an EMBL/GenBank/DDBJ whole genome shotgun (WGS) entry which is preliminary data.</text>
</comment>
<dbReference type="AlphaFoldDB" id="A0AAW9R3H4"/>
<organism evidence="2 3">
    <name type="scientific">Denitratimonas tolerans</name>
    <dbReference type="NCBI Taxonomy" id="1338420"/>
    <lineage>
        <taxon>Bacteria</taxon>
        <taxon>Pseudomonadati</taxon>
        <taxon>Pseudomonadota</taxon>
        <taxon>Gammaproteobacteria</taxon>
        <taxon>Lysobacterales</taxon>
        <taxon>Lysobacteraceae</taxon>
        <taxon>Denitratimonas</taxon>
    </lineage>
</organism>
<proteinExistence type="predicted"/>
<evidence type="ECO:0000313" key="2">
    <source>
        <dbReference type="EMBL" id="MEJ1249186.1"/>
    </source>
</evidence>
<sequence>MNDFFRFPNTPHIAWLGEGAPRDDKVLAPDEVAALLSGPVVVEEKLDGANLGFSVGPDRHLRAQNRGQYLIEPHAGQFQRLPEWLALHGSGLVDSLGEDLIAFGEWCAARHSLDYPALPDWWLLFDVYDRGEGRFWSTRRRNELAETLGLATVPRLAAGLQTVASLRRGVGEWRSRYREGGLEGVVVRREDEDWLQARGKLVRADFTQAIDSHWRSRKLEWNRVQWTPPARPASDAANKRDDPA</sequence>
<dbReference type="Pfam" id="PF09414">
    <property type="entry name" value="RNA_ligase"/>
    <property type="match status" value="1"/>
</dbReference>
<evidence type="ECO:0000313" key="3">
    <source>
        <dbReference type="Proteomes" id="UP001364472"/>
    </source>
</evidence>
<evidence type="ECO:0000259" key="1">
    <source>
        <dbReference type="Pfam" id="PF09414"/>
    </source>
</evidence>
<name>A0AAW9R3H4_9GAMM</name>
<keyword evidence="3" id="KW-1185">Reference proteome</keyword>
<dbReference type="Gene3D" id="3.30.470.30">
    <property type="entry name" value="DNA ligase/mRNA capping enzyme"/>
    <property type="match status" value="1"/>
</dbReference>
<dbReference type="EMBL" id="JBBDHC010000006">
    <property type="protein sequence ID" value="MEJ1249186.1"/>
    <property type="molecule type" value="Genomic_DNA"/>
</dbReference>
<dbReference type="PANTHER" id="PTHR43883">
    <property type="entry name" value="SLR0207 PROTEIN"/>
    <property type="match status" value="1"/>
</dbReference>
<gene>
    <name evidence="2" type="ORF">WB794_05800</name>
</gene>
<dbReference type="RefSeq" id="WP_337334900.1">
    <property type="nucleotide sequence ID" value="NZ_JBBDHC010000006.1"/>
</dbReference>
<dbReference type="InterPro" id="IPR052732">
    <property type="entry name" value="Cell-binding_unc_protein"/>
</dbReference>
<dbReference type="PANTHER" id="PTHR43883:SF1">
    <property type="entry name" value="GLUCONOKINASE"/>
    <property type="match status" value="1"/>
</dbReference>
<dbReference type="GO" id="GO:0016874">
    <property type="term" value="F:ligase activity"/>
    <property type="evidence" value="ECO:0007669"/>
    <property type="project" value="UniProtKB-KW"/>
</dbReference>
<dbReference type="InterPro" id="IPR021122">
    <property type="entry name" value="RNA_ligase_dom_REL/Rnl2"/>
</dbReference>
<accession>A0AAW9R3H4</accession>
<dbReference type="Proteomes" id="UP001364472">
    <property type="component" value="Unassembled WGS sequence"/>
</dbReference>
<keyword evidence="2" id="KW-0436">Ligase</keyword>
<dbReference type="SUPFAM" id="SSF56091">
    <property type="entry name" value="DNA ligase/mRNA capping enzyme, catalytic domain"/>
    <property type="match status" value="1"/>
</dbReference>
<protein>
    <submittedName>
        <fullName evidence="2">RNA ligase family protein</fullName>
    </submittedName>
</protein>
<feature type="domain" description="RNA ligase" evidence="1">
    <location>
        <begin position="39"/>
        <end position="200"/>
    </location>
</feature>
<reference evidence="2 3" key="1">
    <citation type="journal article" date="2016" name="Antonie Van Leeuwenhoek">
        <title>Denitratimonas tolerans gen. nov., sp. nov., a denitrifying bacterium isolated from a bioreactor for tannery wastewater treatment.</title>
        <authorList>
            <person name="Han S.I."/>
            <person name="Kim J.O."/>
            <person name="Lee Y.R."/>
            <person name="Ekpeghere K.I."/>
            <person name="Koh S.C."/>
            <person name="Whang K.S."/>
        </authorList>
    </citation>
    <scope>NUCLEOTIDE SEQUENCE [LARGE SCALE GENOMIC DNA]</scope>
    <source>
        <strain evidence="2 3">KACC 17565</strain>
    </source>
</reference>